<protein>
    <submittedName>
        <fullName evidence="1">Uncharacterized protein</fullName>
    </submittedName>
</protein>
<dbReference type="AlphaFoldDB" id="A0A559SWI1"/>
<dbReference type="Proteomes" id="UP000319824">
    <property type="component" value="Unassembled WGS sequence"/>
</dbReference>
<evidence type="ECO:0000313" key="2">
    <source>
        <dbReference type="Proteomes" id="UP000319824"/>
    </source>
</evidence>
<proteinExistence type="predicted"/>
<name>A0A559SWI1_9HYPH</name>
<gene>
    <name evidence="1" type="ORF">BCL32_7122</name>
</gene>
<accession>A0A559SWI1</accession>
<sequence length="191" mass="21571">MDNADITPSGTPVGNIFNQLTAVRVAAAIVFTLSLPGSELTLASQTSDIVRVAEASGEPDLAHSISEWSTVQSCIDPKSKLVLEPYWQAFNEKSDLWVCFFRIIEDLQSEDKIRAWLSQFDMKLVKSPYSRLGPDGHTLGFVCYKVNPKCKIKWNTVEATIPYIYTPYAFGFIAYYKGRRLEDFQVTVERE</sequence>
<comment type="caution">
    <text evidence="1">The sequence shown here is derived from an EMBL/GenBank/DDBJ whole genome shotgun (WGS) entry which is preliminary data.</text>
</comment>
<reference evidence="1 2" key="1">
    <citation type="submission" date="2019-06" db="EMBL/GenBank/DDBJ databases">
        <title>Pac Bio to generate improved reference genome sequences for organisms with transposon mutant libraries (support for FEBA project).</title>
        <authorList>
            <person name="Blow M."/>
        </authorList>
    </citation>
    <scope>NUCLEOTIDE SEQUENCE [LARGE SCALE GENOMIC DNA]</scope>
    <source>
        <strain evidence="1 2">USDA 1844</strain>
    </source>
</reference>
<dbReference type="RefSeq" id="WP_022718572.1">
    <property type="nucleotide sequence ID" value="NZ_ATTQ01000026.1"/>
</dbReference>
<organism evidence="1 2">
    <name type="scientific">Rhizobium mongolense USDA 1844</name>
    <dbReference type="NCBI Taxonomy" id="1079460"/>
    <lineage>
        <taxon>Bacteria</taxon>
        <taxon>Pseudomonadati</taxon>
        <taxon>Pseudomonadota</taxon>
        <taxon>Alphaproteobacteria</taxon>
        <taxon>Hyphomicrobiales</taxon>
        <taxon>Rhizobiaceae</taxon>
        <taxon>Rhizobium/Agrobacterium group</taxon>
        <taxon>Rhizobium</taxon>
    </lineage>
</organism>
<dbReference type="EMBL" id="VISO01000003">
    <property type="protein sequence ID" value="TVZ66713.1"/>
    <property type="molecule type" value="Genomic_DNA"/>
</dbReference>
<evidence type="ECO:0000313" key="1">
    <source>
        <dbReference type="EMBL" id="TVZ66713.1"/>
    </source>
</evidence>